<comment type="caution">
    <text evidence="2">The sequence shown here is derived from an EMBL/GenBank/DDBJ whole genome shotgun (WGS) entry which is preliminary data.</text>
</comment>
<gene>
    <name evidence="2" type="ORF">OYC64_017423</name>
</gene>
<evidence type="ECO:0000313" key="3">
    <source>
        <dbReference type="Proteomes" id="UP001619887"/>
    </source>
</evidence>
<dbReference type="PANTHER" id="PTHR33104">
    <property type="entry name" value="SI:DKEY-29D5.2"/>
    <property type="match status" value="1"/>
</dbReference>
<keyword evidence="1" id="KW-0175">Coiled coil</keyword>
<dbReference type="EMBL" id="JBIYXZ010002077">
    <property type="protein sequence ID" value="KAL3054480.1"/>
    <property type="molecule type" value="Genomic_DNA"/>
</dbReference>
<keyword evidence="3" id="KW-1185">Reference proteome</keyword>
<protein>
    <submittedName>
        <fullName evidence="2">Uncharacterized protein</fullName>
    </submittedName>
</protein>
<reference evidence="2 3" key="2">
    <citation type="journal article" date="2024" name="G3 (Bethesda)">
        <title>The genome of the cryopelagic Antarctic bald notothen, Trematomus borchgrevinki.</title>
        <authorList>
            <person name="Rayamajhi N."/>
            <person name="Rivera-Colon A.G."/>
            <person name="Minhas B.F."/>
            <person name="Cheng C.C."/>
            <person name="Catchen J.M."/>
        </authorList>
    </citation>
    <scope>NUCLEOTIDE SEQUENCE [LARGE SCALE GENOMIC DNA]</scope>
    <source>
        <strain evidence="2">AGRC-2024</strain>
    </source>
</reference>
<dbReference type="InterPro" id="IPR040521">
    <property type="entry name" value="KDZ"/>
</dbReference>
<organism evidence="2 3">
    <name type="scientific">Pagothenia borchgrevinki</name>
    <name type="common">Bald rockcod</name>
    <name type="synonym">Trematomus borchgrevinki</name>
    <dbReference type="NCBI Taxonomy" id="8213"/>
    <lineage>
        <taxon>Eukaryota</taxon>
        <taxon>Metazoa</taxon>
        <taxon>Chordata</taxon>
        <taxon>Craniata</taxon>
        <taxon>Vertebrata</taxon>
        <taxon>Euteleostomi</taxon>
        <taxon>Actinopterygii</taxon>
        <taxon>Neopterygii</taxon>
        <taxon>Teleostei</taxon>
        <taxon>Neoteleostei</taxon>
        <taxon>Acanthomorphata</taxon>
        <taxon>Eupercaria</taxon>
        <taxon>Perciformes</taxon>
        <taxon>Notothenioidei</taxon>
        <taxon>Nototheniidae</taxon>
        <taxon>Pagothenia</taxon>
    </lineage>
</organism>
<sequence>MRPFLSIMHAKAHSWLCELRWGGRNQKGAGNTIGEEVEQVNSFLSRAAICSKYMSKAVRTDMLTIQASGWNKRKAANLEQTLAKRYMKTVQRITEATEDLEKLTAELSLQDDQVQQWVSDVQQWTTGTPIQNDLQKTIEGLYLSIKQRTFQLYRQSGGNKR</sequence>
<evidence type="ECO:0000313" key="2">
    <source>
        <dbReference type="EMBL" id="KAL3054480.1"/>
    </source>
</evidence>
<accession>A0ABD2GK38</accession>
<proteinExistence type="predicted"/>
<dbReference type="Proteomes" id="UP001619887">
    <property type="component" value="Unassembled WGS sequence"/>
</dbReference>
<feature type="coiled-coil region" evidence="1">
    <location>
        <begin position="86"/>
        <end position="113"/>
    </location>
</feature>
<evidence type="ECO:0000256" key="1">
    <source>
        <dbReference type="SAM" id="Coils"/>
    </source>
</evidence>
<dbReference type="Pfam" id="PF18758">
    <property type="entry name" value="KDZ"/>
    <property type="match status" value="1"/>
</dbReference>
<dbReference type="PANTHER" id="PTHR33104:SF2">
    <property type="entry name" value="CXC3 LIKE CYSTEINE CLUSTER DOMAIN-CONTAINING PROTEIN"/>
    <property type="match status" value="1"/>
</dbReference>
<dbReference type="AlphaFoldDB" id="A0ABD2GK38"/>
<reference evidence="2 3" key="1">
    <citation type="journal article" date="2022" name="G3 (Bethesda)">
        <title>Evaluating Illumina-, Nanopore-, and PacBio-based genome assembly strategies with the bald notothen, Trematomus borchgrevinki.</title>
        <authorList>
            <person name="Rayamajhi N."/>
            <person name="Cheng C.C."/>
            <person name="Catchen J.M."/>
        </authorList>
    </citation>
    <scope>NUCLEOTIDE SEQUENCE [LARGE SCALE GENOMIC DNA]</scope>
    <source>
        <strain evidence="2">AGRC-2024</strain>
    </source>
</reference>
<name>A0ABD2GK38_PAGBO</name>